<dbReference type="PANTHER" id="PTHR23248:SF9">
    <property type="entry name" value="PHOSPHOLIPID SCRAMBLASE"/>
    <property type="match status" value="1"/>
</dbReference>
<reference evidence="3 4" key="1">
    <citation type="submission" date="2024-05" db="EMBL/GenBank/DDBJ databases">
        <title>Culex pipiens pipiens assembly and annotation.</title>
        <authorList>
            <person name="Alout H."/>
            <person name="Durand T."/>
        </authorList>
    </citation>
    <scope>NUCLEOTIDE SEQUENCE [LARGE SCALE GENOMIC DNA]</scope>
    <source>
        <strain evidence="3">HA-2024</strain>
        <tissue evidence="3">Whole body</tissue>
    </source>
</reference>
<comment type="caution">
    <text evidence="3">The sequence shown here is derived from an EMBL/GenBank/DDBJ whole genome shotgun (WGS) entry which is preliminary data.</text>
</comment>
<name>A0ABD1D9C1_CULPP</name>
<feature type="compositionally biased region" description="Polar residues" evidence="2">
    <location>
        <begin position="463"/>
        <end position="473"/>
    </location>
</feature>
<comment type="similarity">
    <text evidence="1">Belongs to the phospholipid scramblase family.</text>
</comment>
<evidence type="ECO:0000313" key="3">
    <source>
        <dbReference type="EMBL" id="KAL1396261.1"/>
    </source>
</evidence>
<proteinExistence type="inferred from homology"/>
<dbReference type="InterPro" id="IPR005552">
    <property type="entry name" value="Scramblase"/>
</dbReference>
<evidence type="ECO:0008006" key="5">
    <source>
        <dbReference type="Google" id="ProtNLM"/>
    </source>
</evidence>
<feature type="region of interest" description="Disordered" evidence="2">
    <location>
        <begin position="459"/>
        <end position="507"/>
    </location>
</feature>
<evidence type="ECO:0000313" key="4">
    <source>
        <dbReference type="Proteomes" id="UP001562425"/>
    </source>
</evidence>
<feature type="compositionally biased region" description="Low complexity" evidence="2">
    <location>
        <begin position="474"/>
        <end position="498"/>
    </location>
</feature>
<keyword evidence="4" id="KW-1185">Reference proteome</keyword>
<evidence type="ECO:0000256" key="2">
    <source>
        <dbReference type="SAM" id="MobiDB-lite"/>
    </source>
</evidence>
<gene>
    <name evidence="3" type="ORF">pipiens_002720</name>
</gene>
<dbReference type="Pfam" id="PF03803">
    <property type="entry name" value="Scramblase"/>
    <property type="match status" value="1"/>
</dbReference>
<organism evidence="3 4">
    <name type="scientific">Culex pipiens pipiens</name>
    <name type="common">Northern house mosquito</name>
    <dbReference type="NCBI Taxonomy" id="38569"/>
    <lineage>
        <taxon>Eukaryota</taxon>
        <taxon>Metazoa</taxon>
        <taxon>Ecdysozoa</taxon>
        <taxon>Arthropoda</taxon>
        <taxon>Hexapoda</taxon>
        <taxon>Insecta</taxon>
        <taxon>Pterygota</taxon>
        <taxon>Neoptera</taxon>
        <taxon>Endopterygota</taxon>
        <taxon>Diptera</taxon>
        <taxon>Nematocera</taxon>
        <taxon>Culicoidea</taxon>
        <taxon>Culicidae</taxon>
        <taxon>Culicinae</taxon>
        <taxon>Culicini</taxon>
        <taxon>Culex</taxon>
        <taxon>Culex</taxon>
    </lineage>
</organism>
<dbReference type="Proteomes" id="UP001562425">
    <property type="component" value="Unassembled WGS sequence"/>
</dbReference>
<protein>
    <recommendedName>
        <fullName evidence="5">Phospholipid scramblase</fullName>
    </recommendedName>
</protein>
<sequence>MSAIGVGDENTTVLQQPSRSATYIPINPQLLRLAAQDDSDGQSSRRSSGPPSYTALFPVSIDLSPFEVLSATDSPALHHGLETLRSMTTVHLVQQSHPVQTFCGCDMPIQFSLTDRHANEVYRIREQDNFCIRNCIPGACRVRSKLYGKNDEPMLNFVRKSPFPAPFSRERLTVYFGDDGDDLQRLGTVQQVWTLGRNRFRVLDAAGMELARISGPRWNGCGCGRDVKFEIGSQSVESPAEVGSITRHWSGLLLETTENYSNYTVRFPRDMDVTAKATLLGAVYLIHVGFFHNSMKKYVTCTPEATIQVCFPLIRVAIRSADPPPYDNRPKPDIRLPICVDIRRSTCLAPNRADNLVIFYRGVRTCVDKSSGDLLVNKIRSLVNKIRLLVNKIRVLVNKIRVLIRAVFLTGRVDLKSSDDQLARPKRLLIRADLLTACGPAFREARHDQPLRTCVNNKDHPATCSSTRSGSLVQQDPAARQQDPAAHPGGLAHGACGPVRSSDDQLARPKRLLVRADLLTRRADLRRQGDTIS</sequence>
<accession>A0ABD1D9C1</accession>
<evidence type="ECO:0000256" key="1">
    <source>
        <dbReference type="ARBA" id="ARBA00005350"/>
    </source>
</evidence>
<dbReference type="PANTHER" id="PTHR23248">
    <property type="entry name" value="PHOSPHOLIPID SCRAMBLASE-RELATED"/>
    <property type="match status" value="1"/>
</dbReference>
<dbReference type="AlphaFoldDB" id="A0ABD1D9C1"/>
<dbReference type="EMBL" id="JBEHCU010006769">
    <property type="protein sequence ID" value="KAL1396261.1"/>
    <property type="molecule type" value="Genomic_DNA"/>
</dbReference>